<protein>
    <submittedName>
        <fullName evidence="1">Uncharacterized protein</fullName>
    </submittedName>
</protein>
<evidence type="ECO:0000313" key="1">
    <source>
        <dbReference type="EMBL" id="KAG6370781.1"/>
    </source>
</evidence>
<comment type="caution">
    <text evidence="1">The sequence shown here is derived from an EMBL/GenBank/DDBJ whole genome shotgun (WGS) entry which is preliminary data.</text>
</comment>
<sequence length="147" mass="16674">MFVMELLTFLVKDMRFLSQLCHGVYPEPGEDVHPEILARYVQGDNNIDISAEISADQHHHVRHAAVAVPPTTMPFHTMEANEAFILALQVIHDQGIIPTGYGVAENKWINETYPETEVIAIGRAAREYGVTLPFRIWWPRAVLWVQG</sequence>
<dbReference type="Proteomes" id="UP000683000">
    <property type="component" value="Unassembled WGS sequence"/>
</dbReference>
<dbReference type="OrthoDB" id="3262083at2759"/>
<reference evidence="1" key="1">
    <citation type="submission" date="2021-03" db="EMBL/GenBank/DDBJ databases">
        <title>Evolutionary innovations through gain and loss of genes in the ectomycorrhizal Boletales.</title>
        <authorList>
            <person name="Wu G."/>
            <person name="Miyauchi S."/>
            <person name="Morin E."/>
            <person name="Yang Z.-L."/>
            <person name="Xu J."/>
            <person name="Martin F.M."/>
        </authorList>
    </citation>
    <scope>NUCLEOTIDE SEQUENCE</scope>
    <source>
        <strain evidence="1">BR01</strain>
    </source>
</reference>
<gene>
    <name evidence="1" type="ORF">JVT61DRAFT_10985</name>
</gene>
<keyword evidence="2" id="KW-1185">Reference proteome</keyword>
<organism evidence="1 2">
    <name type="scientific">Boletus reticuloceps</name>
    <dbReference type="NCBI Taxonomy" id="495285"/>
    <lineage>
        <taxon>Eukaryota</taxon>
        <taxon>Fungi</taxon>
        <taxon>Dikarya</taxon>
        <taxon>Basidiomycota</taxon>
        <taxon>Agaricomycotina</taxon>
        <taxon>Agaricomycetes</taxon>
        <taxon>Agaricomycetidae</taxon>
        <taxon>Boletales</taxon>
        <taxon>Boletineae</taxon>
        <taxon>Boletaceae</taxon>
        <taxon>Boletoideae</taxon>
        <taxon>Boletus</taxon>
    </lineage>
</organism>
<name>A0A8I2YFC5_9AGAM</name>
<accession>A0A8I2YFC5</accession>
<proteinExistence type="predicted"/>
<dbReference type="EMBL" id="JAGFBS010000044">
    <property type="protein sequence ID" value="KAG6370781.1"/>
    <property type="molecule type" value="Genomic_DNA"/>
</dbReference>
<dbReference type="AlphaFoldDB" id="A0A8I2YFC5"/>
<evidence type="ECO:0000313" key="2">
    <source>
        <dbReference type="Proteomes" id="UP000683000"/>
    </source>
</evidence>